<evidence type="ECO:0000313" key="3">
    <source>
        <dbReference type="Proteomes" id="UP000192758"/>
    </source>
</evidence>
<dbReference type="AlphaFoldDB" id="A0A1W0E3B2"/>
<dbReference type="VEuPathDB" id="MicrosporidiaDB:EHP00_744"/>
<proteinExistence type="predicted"/>
<keyword evidence="1" id="KW-1133">Transmembrane helix</keyword>
<keyword evidence="3" id="KW-1185">Reference proteome</keyword>
<organism evidence="2 3">
    <name type="scientific">Ecytonucleospora hepatopenaei</name>
    <dbReference type="NCBI Taxonomy" id="646526"/>
    <lineage>
        <taxon>Eukaryota</taxon>
        <taxon>Fungi</taxon>
        <taxon>Fungi incertae sedis</taxon>
        <taxon>Microsporidia</taxon>
        <taxon>Enterocytozoonidae</taxon>
        <taxon>Ecytonucleospora</taxon>
    </lineage>
</organism>
<protein>
    <submittedName>
        <fullName evidence="2">Uncharacterized protein</fullName>
    </submittedName>
</protein>
<gene>
    <name evidence="2" type="ORF">EHP00_744</name>
</gene>
<evidence type="ECO:0000256" key="1">
    <source>
        <dbReference type="SAM" id="Phobius"/>
    </source>
</evidence>
<evidence type="ECO:0000313" key="2">
    <source>
        <dbReference type="EMBL" id="OQS53724.1"/>
    </source>
</evidence>
<comment type="caution">
    <text evidence="2">The sequence shown here is derived from an EMBL/GenBank/DDBJ whole genome shotgun (WGS) entry which is preliminary data.</text>
</comment>
<dbReference type="Proteomes" id="UP000192758">
    <property type="component" value="Unassembled WGS sequence"/>
</dbReference>
<keyword evidence="1" id="KW-0812">Transmembrane</keyword>
<sequence>MIFTFVFNFINCSTYYAQIQNPLETYQKLEDHTPGYTCCALDSSILEARKSHLENILKDWIKYRDFFQKEIDGEFYPYEDAKEYCFECLRKSFTNISELEKHLDHIEKVLDLHKSKKPTPEILLKDLYQTFYEMHVNSIFKRNEKFYKNAMEQLEKDIQGVDLSKSKQLDHFKNELQKIINENKNVGDLQNTSSLKKMVSKWEDEADKYIKQLIDSKKFDLTKNELKSLYDLIAQQGRELESNVIDLLESFEKTIKKETKDLYKKHCKSELPDYKEEKKKFIETKVGKAIIITVSIIVGLFLITTLFLIFRNKKIAIIKKDNI</sequence>
<feature type="transmembrane region" description="Helical" evidence="1">
    <location>
        <begin position="289"/>
        <end position="310"/>
    </location>
</feature>
<name>A0A1W0E3B2_9MICR</name>
<reference evidence="2 3" key="1">
    <citation type="journal article" date="2017" name="Environ. Microbiol.">
        <title>Decay of the glycolytic pathway and adaptation to intranuclear parasitism within Enterocytozoonidae microsporidia.</title>
        <authorList>
            <person name="Wiredu Boakye D."/>
            <person name="Jaroenlak P."/>
            <person name="Prachumwat A."/>
            <person name="Williams T.A."/>
            <person name="Bateman K.S."/>
            <person name="Itsathitphaisarn O."/>
            <person name="Sritunyalucksana K."/>
            <person name="Paszkiewicz K.H."/>
            <person name="Moore K.A."/>
            <person name="Stentiford G.D."/>
            <person name="Williams B.A."/>
        </authorList>
    </citation>
    <scope>NUCLEOTIDE SEQUENCE [LARGE SCALE GENOMIC DNA]</scope>
    <source>
        <strain evidence="2 3">TH1</strain>
    </source>
</reference>
<dbReference type="EMBL" id="MNPJ01000026">
    <property type="protein sequence ID" value="OQS53724.1"/>
    <property type="molecule type" value="Genomic_DNA"/>
</dbReference>
<accession>A0A1W0E3B2</accession>
<dbReference type="SMR" id="A0A1W0E3B2"/>
<keyword evidence="1" id="KW-0472">Membrane</keyword>